<keyword evidence="5" id="KW-1185">Reference proteome</keyword>
<dbReference type="STRING" id="35722.A0A0B7NGQ8"/>
<evidence type="ECO:0000259" key="3">
    <source>
        <dbReference type="Pfam" id="PF16787"/>
    </source>
</evidence>
<dbReference type="InterPro" id="IPR038279">
    <property type="entry name" value="Ndc10_dom2_sf"/>
</dbReference>
<feature type="compositionally biased region" description="Basic and acidic residues" evidence="1">
    <location>
        <begin position="47"/>
        <end position="56"/>
    </location>
</feature>
<dbReference type="EMBL" id="LN731665">
    <property type="protein sequence ID" value="CEP14729.1"/>
    <property type="molecule type" value="Genomic_DNA"/>
</dbReference>
<dbReference type="GO" id="GO:0000978">
    <property type="term" value="F:RNA polymerase II cis-regulatory region sequence-specific DNA binding"/>
    <property type="evidence" value="ECO:0007669"/>
    <property type="project" value="TreeGrafter"/>
</dbReference>
<dbReference type="PANTHER" id="PTHR37784">
    <property type="entry name" value="PROTEIN MSN1"/>
    <property type="match status" value="1"/>
</dbReference>
<name>A0A0B7NGQ8_9FUNG</name>
<proteinExistence type="predicted"/>
<feature type="domain" description="Transcription activator GCR1-like" evidence="2">
    <location>
        <begin position="549"/>
        <end position="623"/>
    </location>
</feature>
<dbReference type="PANTHER" id="PTHR37784:SF2">
    <property type="entry name" value="HIGH-OSMOLARITY-INDUCED TRANSCRIPTION PROTEIN 1"/>
    <property type="match status" value="1"/>
</dbReference>
<dbReference type="InterPro" id="IPR031872">
    <property type="entry name" value="NDC10_II"/>
</dbReference>
<dbReference type="InterPro" id="IPR052146">
    <property type="entry name" value="HOT1"/>
</dbReference>
<dbReference type="Gene3D" id="1.10.443.20">
    <property type="entry name" value="Centromere DNA-binding protein complex CBF3 subunit, domain 2"/>
    <property type="match status" value="1"/>
</dbReference>
<sequence>MTIKSMIASMMNDSDCDEEIEGNPIAEEQLAANIRNETDVKAARREVLDVNKEHTPKSTKSNYGSRQKKSKRWCTKIRKFDTGHYLNEGKLLLWLKFISERGNLRTALINLWNHQRITEPKNTNQNHPPGCSIKTFEQNLDKIYHQIKEKNFVETDTNSIQDGYTYQQYIELYMYYFKKRGAGQATYRDRMAIIYHCSMLEFTNEGATKDCPAMVFQFASGKMNQSKKTQYSGAIRHKDVRLCTRGSIAFYFFYRFEVDQESFPDLSSNANWYDIKNASIHRAFKKVGINSSHTTPAGRGSGARIAELNGGSLDQIRRMGRWDSGSLESRYLTHFNREAIRICNSLPGRKGGFWLRRDALESPLELQQQIFPAVEMWVKSAVAFLKLMLKLRKIILQEAILWRQLDSENRIFKVPVFSNAAFKQFETDHLVYMEATPTTSTMVLQETLPVIEQRFSEVLSEVKTNIQATLNKRTSNGKACADCENNQLSRGIHAHGRIDTGAETSAAFPSLRAPEAPSNGVTHLGAMEVDADSRAETSSTEASSAMLSRDTTIARELCIEWMVEGSRSTKFMTVAVLNDKFKTKWRSHQKDRTFYSRRLAIIRAIQALIDDGKSLDDAITHCQTELQSSGSRSLNSYSLFLSKKAKSLE</sequence>
<dbReference type="Pfam" id="PF12550">
    <property type="entry name" value="GCR1_C"/>
    <property type="match status" value="1"/>
</dbReference>
<dbReference type="Pfam" id="PF16787">
    <property type="entry name" value="NDC10_II"/>
    <property type="match status" value="1"/>
</dbReference>
<organism evidence="4 5">
    <name type="scientific">Parasitella parasitica</name>
    <dbReference type="NCBI Taxonomy" id="35722"/>
    <lineage>
        <taxon>Eukaryota</taxon>
        <taxon>Fungi</taxon>
        <taxon>Fungi incertae sedis</taxon>
        <taxon>Mucoromycota</taxon>
        <taxon>Mucoromycotina</taxon>
        <taxon>Mucoromycetes</taxon>
        <taxon>Mucorales</taxon>
        <taxon>Mucorineae</taxon>
        <taxon>Mucoraceae</taxon>
        <taxon>Parasitella</taxon>
    </lineage>
</organism>
<dbReference type="GO" id="GO:0000981">
    <property type="term" value="F:DNA-binding transcription factor activity, RNA polymerase II-specific"/>
    <property type="evidence" value="ECO:0007669"/>
    <property type="project" value="TreeGrafter"/>
</dbReference>
<evidence type="ECO:0000259" key="2">
    <source>
        <dbReference type="Pfam" id="PF12550"/>
    </source>
</evidence>
<evidence type="ECO:0000313" key="4">
    <source>
        <dbReference type="EMBL" id="CEP14729.1"/>
    </source>
</evidence>
<evidence type="ECO:0000256" key="1">
    <source>
        <dbReference type="SAM" id="MobiDB-lite"/>
    </source>
</evidence>
<dbReference type="Proteomes" id="UP000054107">
    <property type="component" value="Unassembled WGS sequence"/>
</dbReference>
<dbReference type="GO" id="GO:0060963">
    <property type="term" value="P:positive regulation of ribosomal protein gene transcription by RNA polymerase II"/>
    <property type="evidence" value="ECO:0007669"/>
    <property type="project" value="TreeGrafter"/>
</dbReference>
<protein>
    <recommendedName>
        <fullName evidence="6">Ndc10 domain-containing protein</fullName>
    </recommendedName>
</protein>
<dbReference type="AlphaFoldDB" id="A0A0B7NGQ8"/>
<evidence type="ECO:0000313" key="5">
    <source>
        <dbReference type="Proteomes" id="UP000054107"/>
    </source>
</evidence>
<feature type="region of interest" description="Disordered" evidence="1">
    <location>
        <begin position="47"/>
        <end position="67"/>
    </location>
</feature>
<dbReference type="InterPro" id="IPR022210">
    <property type="entry name" value="TF_GCR1-like"/>
</dbReference>
<gene>
    <name evidence="4" type="primary">PARPA_08913.1 scaffold 35132</name>
</gene>
<accession>A0A0B7NGQ8</accession>
<reference evidence="4 5" key="1">
    <citation type="submission" date="2014-09" db="EMBL/GenBank/DDBJ databases">
        <authorList>
            <person name="Ellenberger Sabrina"/>
        </authorList>
    </citation>
    <scope>NUCLEOTIDE SEQUENCE [LARGE SCALE GENOMIC DNA]</scope>
    <source>
        <strain evidence="4 5">CBS 412.66</strain>
    </source>
</reference>
<feature type="domain" description="Ndc10" evidence="3">
    <location>
        <begin position="182"/>
        <end position="422"/>
    </location>
</feature>
<dbReference type="OrthoDB" id="428577at2759"/>
<evidence type="ECO:0008006" key="6">
    <source>
        <dbReference type="Google" id="ProtNLM"/>
    </source>
</evidence>